<evidence type="ECO:0000256" key="9">
    <source>
        <dbReference type="ARBA" id="ARBA00046608"/>
    </source>
</evidence>
<comment type="subunit">
    <text evidence="9 10">Homodimer. Probably interacts with PlsY.</text>
</comment>
<evidence type="ECO:0000256" key="2">
    <source>
        <dbReference type="ARBA" id="ARBA00022490"/>
    </source>
</evidence>
<protein>
    <recommendedName>
        <fullName evidence="8 10">Phosphate acyltransferase</fullName>
        <ecNumber evidence="8 10">2.3.1.274</ecNumber>
    </recommendedName>
    <alternativeName>
        <fullName evidence="10">Acyl-ACP phosphotransacylase</fullName>
    </alternativeName>
    <alternativeName>
        <fullName evidence="10">Acyl-[acyl-carrier-protein]--phosphate acyltransferase</fullName>
    </alternativeName>
    <alternativeName>
        <fullName evidence="10">Phosphate-acyl-ACP acyltransferase</fullName>
    </alternativeName>
</protein>
<dbReference type="GO" id="GO:0043811">
    <property type="term" value="F:phosphate:acyl-[acyl carrier protein] acyltransferase activity"/>
    <property type="evidence" value="ECO:0007669"/>
    <property type="project" value="UniProtKB-UniRule"/>
</dbReference>
<evidence type="ECO:0000256" key="4">
    <source>
        <dbReference type="ARBA" id="ARBA00022679"/>
    </source>
</evidence>
<dbReference type="PIRSF" id="PIRSF002465">
    <property type="entry name" value="Phsphlp_syn_PlsX"/>
    <property type="match status" value="1"/>
</dbReference>
<keyword evidence="2 10" id="KW-0963">Cytoplasm</keyword>
<sequence length="340" mass="36044">MQIALDAMGGDFAPGPIVTGAVQAVQADPGLRVILVGDKSQVEPCLANAPEDLRQRLELFHCAQSIGMEESPVVALRKKPDNSISRCWQLLAEKKVDAIVSAGNTGAMVAGGLRLRRFLKNVRRPGIAAVMPTLNGACVVLDVGANVNPKSVHLYQYGVMGSIFAKHILQKPKPTIGLMNIGSEEAKGHDLARETHALFNASDFKDRFIGNIEGRDIHRGAADVVVTDGFVGNVVLKVCEGVFEFAMKTVSKELLSALSTERGLAHQTLTGLAERYDYSSHGGAPLLGIDGICIICHGSSGERAIKNALAVAARYAGSGLNQLIVQELEASPMAGNGDEE</sequence>
<name>F8TTF8_9BACT</name>
<dbReference type="SUPFAM" id="SSF53659">
    <property type="entry name" value="Isocitrate/Isopropylmalate dehydrogenase-like"/>
    <property type="match status" value="1"/>
</dbReference>
<comment type="similarity">
    <text evidence="10">Belongs to the PlsX family.</text>
</comment>
<evidence type="ECO:0000256" key="6">
    <source>
        <dbReference type="ARBA" id="ARBA00023209"/>
    </source>
</evidence>
<evidence type="ECO:0000256" key="7">
    <source>
        <dbReference type="ARBA" id="ARBA00023264"/>
    </source>
</evidence>
<evidence type="ECO:0000256" key="3">
    <source>
        <dbReference type="ARBA" id="ARBA00022516"/>
    </source>
</evidence>
<proteinExistence type="inferred from homology"/>
<dbReference type="Gene3D" id="3.40.718.10">
    <property type="entry name" value="Isopropylmalate Dehydrogenase"/>
    <property type="match status" value="1"/>
</dbReference>
<comment type="pathway">
    <text evidence="10">Lipid metabolism; phospholipid metabolism.</text>
</comment>
<evidence type="ECO:0000313" key="11">
    <source>
        <dbReference type="EMBL" id="AEH26469.1"/>
    </source>
</evidence>
<organism evidence="11">
    <name type="scientific">uncultured Acidobacteria bacterium A2</name>
    <dbReference type="NCBI Taxonomy" id="1036852"/>
    <lineage>
        <taxon>Bacteria</taxon>
        <taxon>Pseudomonadati</taxon>
        <taxon>Acidobacteriota</taxon>
        <taxon>environmental samples</taxon>
    </lineage>
</organism>
<dbReference type="PANTHER" id="PTHR30100:SF1">
    <property type="entry name" value="PHOSPHATE ACYLTRANSFERASE"/>
    <property type="match status" value="1"/>
</dbReference>
<dbReference type="AlphaFoldDB" id="F8TTF8"/>
<keyword evidence="6 10" id="KW-0594">Phospholipid biosynthesis</keyword>
<keyword evidence="7 10" id="KW-1208">Phospholipid metabolism</keyword>
<comment type="function">
    <text evidence="10">Catalyzes the reversible formation of acyl-phosphate (acyl-PO(4)) from acyl-[acyl-carrier-protein] (acyl-ACP). This enzyme utilizes acyl-ACP as fatty acyl donor, but not acyl-CoA.</text>
</comment>
<dbReference type="InterPro" id="IPR012281">
    <property type="entry name" value="Phospholipid_synth_PlsX-like"/>
</dbReference>
<dbReference type="NCBIfam" id="TIGR00182">
    <property type="entry name" value="plsX"/>
    <property type="match status" value="1"/>
</dbReference>
<comment type="subcellular location">
    <subcellularLocation>
        <location evidence="10">Cytoplasm</location>
    </subcellularLocation>
    <text evidence="10">Associated with the membrane possibly through PlsY.</text>
</comment>
<dbReference type="GO" id="GO:0005737">
    <property type="term" value="C:cytoplasm"/>
    <property type="evidence" value="ECO:0007669"/>
    <property type="project" value="UniProtKB-SubCell"/>
</dbReference>
<dbReference type="GO" id="GO:0006633">
    <property type="term" value="P:fatty acid biosynthetic process"/>
    <property type="evidence" value="ECO:0007669"/>
    <property type="project" value="UniProtKB-UniRule"/>
</dbReference>
<evidence type="ECO:0000256" key="5">
    <source>
        <dbReference type="ARBA" id="ARBA00023098"/>
    </source>
</evidence>
<accession>F8TTF8</accession>
<evidence type="ECO:0000256" key="10">
    <source>
        <dbReference type="HAMAP-Rule" id="MF_00019"/>
    </source>
</evidence>
<dbReference type="GO" id="GO:0008654">
    <property type="term" value="P:phospholipid biosynthetic process"/>
    <property type="evidence" value="ECO:0007669"/>
    <property type="project" value="UniProtKB-KW"/>
</dbReference>
<dbReference type="EC" id="2.3.1.274" evidence="8 10"/>
<dbReference type="InterPro" id="IPR003664">
    <property type="entry name" value="FA_synthesis"/>
</dbReference>
<evidence type="ECO:0000256" key="1">
    <source>
        <dbReference type="ARBA" id="ARBA00001232"/>
    </source>
</evidence>
<dbReference type="UniPathway" id="UPA00085"/>
<dbReference type="EMBL" id="JF342589">
    <property type="protein sequence ID" value="AEH26469.1"/>
    <property type="molecule type" value="Genomic_DNA"/>
</dbReference>
<dbReference type="PANTHER" id="PTHR30100">
    <property type="entry name" value="FATTY ACID/PHOSPHOLIPID SYNTHESIS PROTEIN PLSX"/>
    <property type="match status" value="1"/>
</dbReference>
<dbReference type="Pfam" id="PF02504">
    <property type="entry name" value="FA_synthesis"/>
    <property type="match status" value="1"/>
</dbReference>
<reference evidence="11" key="1">
    <citation type="journal article" date="2011" name="FEMS Microbiol. Ecol.">
        <title>Polyketide synthase pathways identified from a metagenomic library are derived from soil Acidobacteria.</title>
        <authorList>
            <person name="Parsley L.C."/>
            <person name="Linneman J."/>
            <person name="Goode A.M."/>
            <person name="Becklund K."/>
            <person name="George I."/>
            <person name="Goodman R.M."/>
            <person name="Lopanik N.B."/>
            <person name="Liles M.R."/>
        </authorList>
    </citation>
    <scope>NUCLEOTIDE SEQUENCE</scope>
</reference>
<keyword evidence="4 10" id="KW-0808">Transferase</keyword>
<keyword evidence="5 10" id="KW-0443">Lipid metabolism</keyword>
<gene>
    <name evidence="10" type="primary">plsX</name>
</gene>
<comment type="catalytic activity">
    <reaction evidence="1 10">
        <text>a fatty acyl-[ACP] + phosphate = an acyl phosphate + holo-[ACP]</text>
        <dbReference type="Rhea" id="RHEA:42292"/>
        <dbReference type="Rhea" id="RHEA-COMP:9685"/>
        <dbReference type="Rhea" id="RHEA-COMP:14125"/>
        <dbReference type="ChEBI" id="CHEBI:43474"/>
        <dbReference type="ChEBI" id="CHEBI:59918"/>
        <dbReference type="ChEBI" id="CHEBI:64479"/>
        <dbReference type="ChEBI" id="CHEBI:138651"/>
        <dbReference type="EC" id="2.3.1.274"/>
    </reaction>
</comment>
<dbReference type="HAMAP" id="MF_00019">
    <property type="entry name" value="PlsX"/>
    <property type="match status" value="1"/>
</dbReference>
<keyword evidence="3 10" id="KW-0444">Lipid biosynthesis</keyword>
<evidence type="ECO:0000256" key="8">
    <source>
        <dbReference type="ARBA" id="ARBA00024069"/>
    </source>
</evidence>